<organism evidence="3 4">
    <name type="scientific">Lysinibacillus sphaericus OT4b.31</name>
    <dbReference type="NCBI Taxonomy" id="1285586"/>
    <lineage>
        <taxon>Bacteria</taxon>
        <taxon>Bacillati</taxon>
        <taxon>Bacillota</taxon>
        <taxon>Bacilli</taxon>
        <taxon>Bacillales</taxon>
        <taxon>Bacillaceae</taxon>
        <taxon>Lysinibacillus</taxon>
    </lineage>
</organism>
<feature type="compositionally biased region" description="Polar residues" evidence="2">
    <location>
        <begin position="80"/>
        <end position="90"/>
    </location>
</feature>
<keyword evidence="1" id="KW-0175">Coiled coil</keyword>
<dbReference type="AlphaFoldDB" id="R7Z9R5"/>
<feature type="region of interest" description="Disordered" evidence="2">
    <location>
        <begin position="80"/>
        <end position="101"/>
    </location>
</feature>
<evidence type="ECO:0000256" key="2">
    <source>
        <dbReference type="SAM" id="MobiDB-lite"/>
    </source>
</evidence>
<reference evidence="3 4" key="1">
    <citation type="submission" date="2013-04" db="EMBL/GenBank/DDBJ databases">
        <title>Draft genome of the heavy metal tolerant bacterium Lysinibacillus sphaericus strain OT4b.31.</title>
        <authorList>
            <person name="Pena-Montenegro T.D."/>
            <person name="Dussan J."/>
        </authorList>
    </citation>
    <scope>NUCLEOTIDE SEQUENCE [LARGE SCALE GENOMIC DNA]</scope>
    <source>
        <strain evidence="3 4">OT4b.31</strain>
    </source>
</reference>
<dbReference type="RefSeq" id="WP_010860938.1">
    <property type="nucleotide sequence ID" value="NZ_KB933405.1"/>
</dbReference>
<name>R7Z9R5_LYSSH</name>
<feature type="coiled-coil region" evidence="1">
    <location>
        <begin position="106"/>
        <end position="133"/>
    </location>
</feature>
<proteinExistence type="predicted"/>
<comment type="caution">
    <text evidence="3">The sequence shown here is derived from an EMBL/GenBank/DDBJ whole genome shotgun (WGS) entry which is preliminary data.</text>
</comment>
<evidence type="ECO:0000313" key="3">
    <source>
        <dbReference type="EMBL" id="EON70691.1"/>
    </source>
</evidence>
<dbReference type="Proteomes" id="UP000013911">
    <property type="component" value="Unassembled WGS sequence"/>
</dbReference>
<accession>R7Z9R5</accession>
<dbReference type="HOGENOM" id="CLU_1633398_0_0_9"/>
<sequence>MYSVMPQEDIPTDILDALWQDHKLNAMDNPYGTSHAHLKGNCAHMEAPPCLTCHDGSPCKDLAIDFSELDVQKYERIETLRQQQAQTPTPKQRKREMSDSNKDVIIESLKRRIMKKEEENKQLRNQLKMAYTDGYNQIYKLKDAILSQTLKLSGSFVASCYM</sequence>
<evidence type="ECO:0000256" key="1">
    <source>
        <dbReference type="SAM" id="Coils"/>
    </source>
</evidence>
<evidence type="ECO:0000313" key="4">
    <source>
        <dbReference type="Proteomes" id="UP000013911"/>
    </source>
</evidence>
<gene>
    <name evidence="3" type="ORF">H131_20187</name>
</gene>
<dbReference type="PATRIC" id="fig|1285586.5.peg.4206"/>
<protein>
    <submittedName>
        <fullName evidence="3">Tn554-related, transposase B</fullName>
    </submittedName>
</protein>
<dbReference type="EMBL" id="AQPX01000030">
    <property type="protein sequence ID" value="EON70691.1"/>
    <property type="molecule type" value="Genomic_DNA"/>
</dbReference>